<feature type="compositionally biased region" description="Basic and acidic residues" evidence="3">
    <location>
        <begin position="52"/>
        <end position="74"/>
    </location>
</feature>
<dbReference type="Gene3D" id="1.25.40.10">
    <property type="entry name" value="Tetratricopeptide repeat domain"/>
    <property type="match status" value="4"/>
</dbReference>
<feature type="repeat" description="PPR" evidence="2">
    <location>
        <begin position="532"/>
        <end position="566"/>
    </location>
</feature>
<dbReference type="PANTHER" id="PTHR45613">
    <property type="entry name" value="PENTATRICOPEPTIDE REPEAT-CONTAINING PROTEIN"/>
    <property type="match status" value="1"/>
</dbReference>
<keyword evidence="5" id="KW-1185">Reference proteome</keyword>
<keyword evidence="1" id="KW-0677">Repeat</keyword>
<dbReference type="Pfam" id="PF01535">
    <property type="entry name" value="PPR"/>
    <property type="match status" value="4"/>
</dbReference>
<feature type="repeat" description="PPR" evidence="2">
    <location>
        <begin position="426"/>
        <end position="460"/>
    </location>
</feature>
<protein>
    <recommendedName>
        <fullName evidence="6">Pentatricopeptide repeat-containing protein</fullName>
    </recommendedName>
</protein>
<feature type="repeat" description="PPR" evidence="2">
    <location>
        <begin position="567"/>
        <end position="601"/>
    </location>
</feature>
<dbReference type="PANTHER" id="PTHR45613:SF9">
    <property type="entry name" value="MITOCHONDRIAL GROUP I INTRON SPLICING FACTOR CCM1"/>
    <property type="match status" value="1"/>
</dbReference>
<reference evidence="4 5" key="1">
    <citation type="submission" date="2024-09" db="EMBL/GenBank/DDBJ databases">
        <title>Chromosome-scale assembly of Riccia sorocarpa.</title>
        <authorList>
            <person name="Paukszto L."/>
        </authorList>
    </citation>
    <scope>NUCLEOTIDE SEQUENCE [LARGE SCALE GENOMIC DNA]</scope>
    <source>
        <strain evidence="4">LP-2024</strain>
        <tissue evidence="4">Aerial parts of the thallus</tissue>
    </source>
</reference>
<feature type="repeat" description="PPR" evidence="2">
    <location>
        <begin position="356"/>
        <end position="390"/>
    </location>
</feature>
<dbReference type="InterPro" id="IPR011990">
    <property type="entry name" value="TPR-like_helical_dom_sf"/>
</dbReference>
<evidence type="ECO:0000256" key="2">
    <source>
        <dbReference type="PROSITE-ProRule" id="PRU00708"/>
    </source>
</evidence>
<accession>A0ABD3GG46</accession>
<evidence type="ECO:0000313" key="5">
    <source>
        <dbReference type="Proteomes" id="UP001633002"/>
    </source>
</evidence>
<feature type="region of interest" description="Disordered" evidence="3">
    <location>
        <begin position="52"/>
        <end position="132"/>
    </location>
</feature>
<feature type="repeat" description="PPR" evidence="2">
    <location>
        <begin position="320"/>
        <end position="355"/>
    </location>
</feature>
<feature type="repeat" description="PPR" evidence="2">
    <location>
        <begin position="602"/>
        <end position="636"/>
    </location>
</feature>
<sequence>MPALMYTNLFQNSSSAAGVLFGWNCSRKHHQPQTCRNWAGVVRATLKEDLREGMESGAEDGRGRERTKKFDKFPRRAPPQSDHVGPGRRTWEKDGGRSQEGWREKKDSGPRKEFGRPRSGPSPPRKLNLKGKDVWVNRDSSFADKLFDENVEDIQFVQDHGKDQRSGYLEVCDSSESSDTDQGTKGTWPERRAAMVELQTSDELISALPRIGSKLEITDLNAVLRRFGRLGKWRESVSLFNWMKEQQKVSAPSYTSFFSVLGKVGQVDKALQAFTHLTDPDIRSNVFVWNSVLSVLVCNARVDKAFHYFRLMKEEGVEPDRITYSTMIAGCSKALGGYYRAQELVNEMRERGFRLDSVMYGALINVCAANHMTEEARLTFEEMQAAGFVPNLFHYSSLLNSYALKGKHEEAEQVLEEMKAAGLRPNKVVWNSLINGYARAKLPHKAREVFESMTTYGLQPDMISFCSLMDAYAKGGQAKEAQEIFDQMKAAGLKPGSNSYSILIAAYGRSGDLSMIRRLSKEIDQIMGSDMDIHLFNSLLKLYCHAGVMDGVMDTLRKMDAQACSPNRITFHILMAYFCKENMCDLAVKTFQDMESRGYPANETSYTILIQGFLRWDKVQDALDLLKEMHKRGAIPTKVIYQELILSCLRERMLSEAQQVFQQMKASRHVVSQAVLESYLERFAEEGMMQVVKQGVAMMIKAGYKPNQEMWKRFLSKLIDQKRFEYVIKLAEEPDLYTSPENLRMIMDRSTSAGRVDVIQRLLKRLEPSQQLTE</sequence>
<dbReference type="EMBL" id="JBJQOH010000008">
    <property type="protein sequence ID" value="KAL3677547.1"/>
    <property type="molecule type" value="Genomic_DNA"/>
</dbReference>
<evidence type="ECO:0000256" key="3">
    <source>
        <dbReference type="SAM" id="MobiDB-lite"/>
    </source>
</evidence>
<feature type="repeat" description="PPR" evidence="2">
    <location>
        <begin position="391"/>
        <end position="425"/>
    </location>
</feature>
<feature type="repeat" description="PPR" evidence="2">
    <location>
        <begin position="285"/>
        <end position="319"/>
    </location>
</feature>
<evidence type="ECO:0000256" key="1">
    <source>
        <dbReference type="ARBA" id="ARBA00022737"/>
    </source>
</evidence>
<dbReference type="AlphaFoldDB" id="A0ABD3GG46"/>
<feature type="compositionally biased region" description="Basic and acidic residues" evidence="3">
    <location>
        <begin position="89"/>
        <end position="116"/>
    </location>
</feature>
<dbReference type="Pfam" id="PF13041">
    <property type="entry name" value="PPR_2"/>
    <property type="match status" value="2"/>
</dbReference>
<evidence type="ECO:0008006" key="6">
    <source>
        <dbReference type="Google" id="ProtNLM"/>
    </source>
</evidence>
<dbReference type="InterPro" id="IPR002885">
    <property type="entry name" value="PPR_rpt"/>
</dbReference>
<dbReference type="PROSITE" id="PS51375">
    <property type="entry name" value="PPR"/>
    <property type="match status" value="9"/>
</dbReference>
<feature type="repeat" description="PPR" evidence="2">
    <location>
        <begin position="461"/>
        <end position="495"/>
    </location>
</feature>
<dbReference type="NCBIfam" id="TIGR00756">
    <property type="entry name" value="PPR"/>
    <property type="match status" value="8"/>
</dbReference>
<comment type="caution">
    <text evidence="4">The sequence shown here is derived from an EMBL/GenBank/DDBJ whole genome shotgun (WGS) entry which is preliminary data.</text>
</comment>
<proteinExistence type="predicted"/>
<name>A0ABD3GG46_9MARC</name>
<organism evidence="4 5">
    <name type="scientific">Riccia sorocarpa</name>
    <dbReference type="NCBI Taxonomy" id="122646"/>
    <lineage>
        <taxon>Eukaryota</taxon>
        <taxon>Viridiplantae</taxon>
        <taxon>Streptophyta</taxon>
        <taxon>Embryophyta</taxon>
        <taxon>Marchantiophyta</taxon>
        <taxon>Marchantiopsida</taxon>
        <taxon>Marchantiidae</taxon>
        <taxon>Marchantiales</taxon>
        <taxon>Ricciaceae</taxon>
        <taxon>Riccia</taxon>
    </lineage>
</organism>
<dbReference type="Pfam" id="PF13812">
    <property type="entry name" value="PPR_3"/>
    <property type="match status" value="2"/>
</dbReference>
<evidence type="ECO:0000313" key="4">
    <source>
        <dbReference type="EMBL" id="KAL3677547.1"/>
    </source>
</evidence>
<gene>
    <name evidence="4" type="ORF">R1sor_027495</name>
</gene>
<dbReference type="Proteomes" id="UP001633002">
    <property type="component" value="Unassembled WGS sequence"/>
</dbReference>